<organism evidence="1 2">
    <name type="scientific">Microbacterium album</name>
    <dbReference type="NCBI Taxonomy" id="2053191"/>
    <lineage>
        <taxon>Bacteria</taxon>
        <taxon>Bacillati</taxon>
        <taxon>Actinomycetota</taxon>
        <taxon>Actinomycetes</taxon>
        <taxon>Micrococcales</taxon>
        <taxon>Microbacteriaceae</taxon>
        <taxon>Microbacterium</taxon>
    </lineage>
</organism>
<sequence>MRETTTTATPDPEEPIPALFAIAERRRALTREEEALVRRARMQGHSWEAIATALGITKQAAHKKFGRK</sequence>
<gene>
    <name evidence="1" type="ORF">GCM10010921_06330</name>
</gene>
<dbReference type="AlphaFoldDB" id="A0A917ID77"/>
<evidence type="ECO:0000313" key="1">
    <source>
        <dbReference type="EMBL" id="GGH36890.1"/>
    </source>
</evidence>
<dbReference type="RefSeq" id="WP_188754805.1">
    <property type="nucleotide sequence ID" value="NZ_BMJY01000002.1"/>
</dbReference>
<proteinExistence type="predicted"/>
<dbReference type="EMBL" id="BMJY01000002">
    <property type="protein sequence ID" value="GGH36890.1"/>
    <property type="molecule type" value="Genomic_DNA"/>
</dbReference>
<name>A0A917ID77_9MICO</name>
<dbReference type="Proteomes" id="UP000657592">
    <property type="component" value="Unassembled WGS sequence"/>
</dbReference>
<protein>
    <submittedName>
        <fullName evidence="1">Uncharacterized protein</fullName>
    </submittedName>
</protein>
<accession>A0A917ID77</accession>
<reference evidence="1" key="1">
    <citation type="journal article" date="2014" name="Int. J. Syst. Evol. Microbiol.">
        <title>Complete genome sequence of Corynebacterium casei LMG S-19264T (=DSM 44701T), isolated from a smear-ripened cheese.</title>
        <authorList>
            <consortium name="US DOE Joint Genome Institute (JGI-PGF)"/>
            <person name="Walter F."/>
            <person name="Albersmeier A."/>
            <person name="Kalinowski J."/>
            <person name="Ruckert C."/>
        </authorList>
    </citation>
    <scope>NUCLEOTIDE SEQUENCE</scope>
    <source>
        <strain evidence="1">CGMCC 1.15794</strain>
    </source>
</reference>
<evidence type="ECO:0000313" key="2">
    <source>
        <dbReference type="Proteomes" id="UP000657592"/>
    </source>
</evidence>
<comment type="caution">
    <text evidence="1">The sequence shown here is derived from an EMBL/GenBank/DDBJ whole genome shotgun (WGS) entry which is preliminary data.</text>
</comment>
<reference evidence="1" key="2">
    <citation type="submission" date="2020-09" db="EMBL/GenBank/DDBJ databases">
        <authorList>
            <person name="Sun Q."/>
            <person name="Zhou Y."/>
        </authorList>
    </citation>
    <scope>NUCLEOTIDE SEQUENCE</scope>
    <source>
        <strain evidence="1">CGMCC 1.15794</strain>
    </source>
</reference>
<keyword evidence="2" id="KW-1185">Reference proteome</keyword>